<feature type="transmembrane region" description="Helical" evidence="1">
    <location>
        <begin position="180"/>
        <end position="199"/>
    </location>
</feature>
<dbReference type="AlphaFoldDB" id="A0A940WZQ4"/>
<organism evidence="2 3">
    <name type="scientific">Halalkalibacter suaedae</name>
    <dbReference type="NCBI Taxonomy" id="2822140"/>
    <lineage>
        <taxon>Bacteria</taxon>
        <taxon>Bacillati</taxon>
        <taxon>Bacillota</taxon>
        <taxon>Bacilli</taxon>
        <taxon>Bacillales</taxon>
        <taxon>Bacillaceae</taxon>
        <taxon>Halalkalibacter</taxon>
    </lineage>
</organism>
<name>A0A940WZQ4_9BACI</name>
<accession>A0A940WZQ4</accession>
<dbReference type="Proteomes" id="UP000678228">
    <property type="component" value="Unassembled WGS sequence"/>
</dbReference>
<dbReference type="RefSeq" id="WP_210597447.1">
    <property type="nucleotide sequence ID" value="NZ_JAGKSQ010000004.1"/>
</dbReference>
<evidence type="ECO:0000256" key="1">
    <source>
        <dbReference type="SAM" id="Phobius"/>
    </source>
</evidence>
<keyword evidence="1" id="KW-0812">Transmembrane</keyword>
<proteinExistence type="predicted"/>
<keyword evidence="1" id="KW-0472">Membrane</keyword>
<keyword evidence="1" id="KW-1133">Transmembrane helix</keyword>
<feature type="transmembrane region" description="Helical" evidence="1">
    <location>
        <begin position="285"/>
        <end position="318"/>
    </location>
</feature>
<sequence length="375" mass="44909">MIDLRELYTIRKKEDERQQKKLLAFFFDWTILFYILLVGAVLIGIYIYSWLTSSDWLSEVPFRLIHLSIFIVVASTSLRIYFKEADQLFLIRNTSLMNRMIKIGYNRLIVFGLIKATIAIIILLPFFLLNFNVLQMVFYIMMVLLFTVFYLLYLNSNWRRRWLTFCIFVIYLYSDMHVGMWIVISILSLILAMYLVRKIDYRAKLFNKWLEIDMINGAKLLKWLFRLSSLVMMMNGIKGVKGESDMTRFIQKHWTMKGRIFKERSQSNVLLETFLKWFQRQPTVWVYFLDVCILTTVAFWLLPAIWMVIIVALISCFIMKRTLNTLWTLFLENPFMKLYRWDKEHIINAKQKARILFLMSYGVVVIAGLLVKLVF</sequence>
<feature type="transmembrane region" description="Helical" evidence="1">
    <location>
        <begin position="21"/>
        <end position="48"/>
    </location>
</feature>
<dbReference type="EMBL" id="JAGKSQ010000004">
    <property type="protein sequence ID" value="MBP3951756.1"/>
    <property type="molecule type" value="Genomic_DNA"/>
</dbReference>
<reference evidence="2" key="1">
    <citation type="submission" date="2021-03" db="EMBL/GenBank/DDBJ databases">
        <title>Bacillus suaedae sp. nov., isolated from Suaeda aralocaspica.</title>
        <authorList>
            <person name="Lei R.F.R."/>
        </authorList>
    </citation>
    <scope>NUCLEOTIDE SEQUENCE</scope>
    <source>
        <strain evidence="2">YZJH907-2</strain>
    </source>
</reference>
<protein>
    <submittedName>
        <fullName evidence="2">ABC transporter permease</fullName>
    </submittedName>
</protein>
<dbReference type="GO" id="GO:0016020">
    <property type="term" value="C:membrane"/>
    <property type="evidence" value="ECO:0007669"/>
    <property type="project" value="InterPro"/>
</dbReference>
<feature type="transmembrane region" description="Helical" evidence="1">
    <location>
        <begin position="355"/>
        <end position="374"/>
    </location>
</feature>
<feature type="transmembrane region" description="Helical" evidence="1">
    <location>
        <begin position="103"/>
        <end position="127"/>
    </location>
</feature>
<feature type="transmembrane region" description="Helical" evidence="1">
    <location>
        <begin position="60"/>
        <end position="82"/>
    </location>
</feature>
<gene>
    <name evidence="2" type="ORF">J7W16_11480</name>
</gene>
<keyword evidence="3" id="KW-1185">Reference proteome</keyword>
<dbReference type="Pfam" id="PF05975">
    <property type="entry name" value="EcsB"/>
    <property type="match status" value="1"/>
</dbReference>
<feature type="transmembrane region" description="Helical" evidence="1">
    <location>
        <begin position="133"/>
        <end position="153"/>
    </location>
</feature>
<evidence type="ECO:0000313" key="2">
    <source>
        <dbReference type="EMBL" id="MBP3951756.1"/>
    </source>
</evidence>
<evidence type="ECO:0000313" key="3">
    <source>
        <dbReference type="Proteomes" id="UP000678228"/>
    </source>
</evidence>
<dbReference type="InterPro" id="IPR010288">
    <property type="entry name" value="EcsB_ABC"/>
</dbReference>
<comment type="caution">
    <text evidence="2">The sequence shown here is derived from an EMBL/GenBank/DDBJ whole genome shotgun (WGS) entry which is preliminary data.</text>
</comment>